<evidence type="ECO:0000313" key="1">
    <source>
        <dbReference type="Ensembl" id="ENSRFEP00010018864.1"/>
    </source>
</evidence>
<organism evidence="1 2">
    <name type="scientific">Rhinolophus ferrumequinum</name>
    <name type="common">Greater horseshoe bat</name>
    <dbReference type="NCBI Taxonomy" id="59479"/>
    <lineage>
        <taxon>Eukaryota</taxon>
        <taxon>Metazoa</taxon>
        <taxon>Chordata</taxon>
        <taxon>Craniata</taxon>
        <taxon>Vertebrata</taxon>
        <taxon>Euteleostomi</taxon>
        <taxon>Mammalia</taxon>
        <taxon>Eutheria</taxon>
        <taxon>Laurasiatheria</taxon>
        <taxon>Chiroptera</taxon>
        <taxon>Yinpterochiroptera</taxon>
        <taxon>Rhinolophoidea</taxon>
        <taxon>Rhinolophidae</taxon>
        <taxon>Rhinolophinae</taxon>
        <taxon>Rhinolophus</taxon>
    </lineage>
</organism>
<reference evidence="1" key="5">
    <citation type="submission" date="2025-09" db="UniProtKB">
        <authorList>
            <consortium name="Ensembl"/>
        </authorList>
    </citation>
    <scope>IDENTIFICATION</scope>
</reference>
<dbReference type="Proteomes" id="UP000472240">
    <property type="component" value="Chromosome 4"/>
</dbReference>
<dbReference type="InParanoid" id="A0A671EZV3"/>
<name>A0A671EZV3_RHIFE</name>
<keyword evidence="2" id="KW-1185">Reference proteome</keyword>
<sequence>CDPPRLPTSTLRCLPGSAERWRSSHLAPERPPSPAALPLSGFLSFKPPLAAVPTPRTAGDALPLLQLKFVATCRLPGFCRRPDPRKISAVELFFNAGKYQNKTS</sequence>
<reference evidence="2" key="3">
    <citation type="submission" date="2018-12" db="EMBL/GenBank/DDBJ databases">
        <title>G10K-VGP greater horseshoe bat female genome, primary haplotype.</title>
        <authorList>
            <person name="Teeling E."/>
            <person name="Myers G."/>
            <person name="Vernes S."/>
            <person name="Pippel M."/>
            <person name="Winkler S."/>
            <person name="Fedrigo O."/>
            <person name="Rhie A."/>
            <person name="Koren S."/>
            <person name="Phillippy A."/>
            <person name="Lewin H."/>
            <person name="Damas J."/>
            <person name="Howe K."/>
            <person name="Mountcastle J."/>
            <person name="Jarvis E.D."/>
        </authorList>
    </citation>
    <scope>NUCLEOTIDE SEQUENCE [LARGE SCALE GENOMIC DNA]</scope>
</reference>
<protein>
    <submittedName>
        <fullName evidence="1">Uncharacterized protein</fullName>
    </submittedName>
</protein>
<evidence type="ECO:0000313" key="2">
    <source>
        <dbReference type="Proteomes" id="UP000472240"/>
    </source>
</evidence>
<reference evidence="1" key="4">
    <citation type="submission" date="2025-08" db="UniProtKB">
        <authorList>
            <consortium name="Ensembl"/>
        </authorList>
    </citation>
    <scope>IDENTIFICATION</scope>
</reference>
<proteinExistence type="predicted"/>
<reference evidence="1 2" key="1">
    <citation type="journal article" date="2015" name="Annu Rev Anim Biosci">
        <title>The Genome 10K Project: a way forward.</title>
        <authorList>
            <person name="Koepfli K.P."/>
            <person name="Paten B."/>
            <person name="O'Brien S.J."/>
            <person name="Koepfli K.P."/>
            <person name="Paten B."/>
            <person name="Antunes A."/>
            <person name="Belov K."/>
            <person name="Bustamante C."/>
            <person name="Castoe T.A."/>
            <person name="Clawson H."/>
            <person name="Crawford A.J."/>
            <person name="Diekhans M."/>
            <person name="Distel D."/>
            <person name="Durbin R."/>
            <person name="Earl D."/>
            <person name="Fujita M.K."/>
            <person name="Gamble T."/>
            <person name="Georges A."/>
            <person name="Gemmell N."/>
            <person name="Gilbert M.T."/>
            <person name="Graves J.M."/>
            <person name="Green R.E."/>
            <person name="Hickey G."/>
            <person name="Jarvis E.D."/>
            <person name="Johnson W."/>
            <person name="Komissarov A."/>
            <person name="Korf I."/>
            <person name="Kuhn R."/>
            <person name="Larkin D.M."/>
            <person name="Lewin H."/>
            <person name="Lopez J.V."/>
            <person name="Ma J."/>
            <person name="Marques-Bonet T."/>
            <person name="Miller W."/>
            <person name="Murphy R."/>
            <person name="Pevzner P."/>
            <person name="Shapiro B."/>
            <person name="Steiner C."/>
            <person name="Tamazian G."/>
            <person name="Venkatesh B."/>
            <person name="Wang J."/>
            <person name="Wayne R."/>
            <person name="Wiley E."/>
            <person name="Yang H."/>
            <person name="Zhang G."/>
            <person name="Haussler D."/>
            <person name="Ryder O."/>
            <person name="O'Brien S.J."/>
        </authorList>
    </citation>
    <scope>NUCLEOTIDE SEQUENCE</scope>
</reference>
<dbReference type="Ensembl" id="ENSRFET00010020548.1">
    <property type="protein sequence ID" value="ENSRFEP00010018864.1"/>
    <property type="gene ID" value="ENSRFEG00010012714.1"/>
</dbReference>
<accession>A0A671EZV3</accession>
<dbReference type="AlphaFoldDB" id="A0A671EZV3"/>
<dbReference type="GeneTree" id="ENSGT00950000185543"/>
<reference evidence="1 2" key="2">
    <citation type="journal article" date="2018" name="Annu Rev Anim Biosci">
        <title>Bat Biology, Genomes, and the Bat1K Project: To Generate Chromosome-Level Genomes for All Living Bat Species.</title>
        <authorList>
            <person name="Teeling E.C."/>
            <person name="Vernes S.C."/>
            <person name="Davalos L.M."/>
            <person name="Ray D.A."/>
            <person name="Gilbert M.T.P."/>
            <person name="Myers E."/>
        </authorList>
    </citation>
    <scope>NUCLEOTIDE SEQUENCE</scope>
</reference>